<evidence type="ECO:0000313" key="2">
    <source>
        <dbReference type="EMBL" id="ATB42409.1"/>
    </source>
</evidence>
<dbReference type="SUPFAM" id="SSF53850">
    <property type="entry name" value="Periplasmic binding protein-like II"/>
    <property type="match status" value="1"/>
</dbReference>
<dbReference type="PANTHER" id="PTHR30632">
    <property type="entry name" value="MOLYBDATE-BINDING PERIPLASMIC PROTEIN"/>
    <property type="match status" value="1"/>
</dbReference>
<dbReference type="Pfam" id="PF13531">
    <property type="entry name" value="SBP_bac_11"/>
    <property type="match status" value="1"/>
</dbReference>
<dbReference type="RefSeq" id="WP_157758928.1">
    <property type="nucleotide sequence ID" value="NZ_CP022098.1"/>
</dbReference>
<sequence length="458" mass="50941">MKLRYRLLWLVALIAAYWLVTHPRDNTGGTPGEDEETTSDTTVVVQMLHSSESRAFLEEAARVFKDRRPEIVLQFTSMGSIESIEAIAAHRIDPLVWSPSDSLDLNLLQDRLRSTNAAKAAELKASAVTADDLSKANVVLAEDQSKQVYSTEGGGAPQPVLLSPLVWLGWERQTQGLQKLQRERRPNQPDLLSWSVVYELLTGRETGWNSSLNGTKSHALSPLRVGYADPLRSSSGIQALYLLTLEYFGSARSPSTAQLNDAGYRQVLKEVNAEAISSGLTTNRLLEDMLRYGPSKFDVILTYESLALEAIRTFPESRWGKLKIFYPTYTMWNDHPVVQMATRPWNAEEMSAAREWIAFLRSREMQEKALAHGFRPGDPRIAMVPEPKSPLESLIQDGLRLDVPTTAVINNRQLAPLLDLWIQEAAAGEPLQIVGPWSGPLNSPAARPPAESAPHPTR</sequence>
<dbReference type="EMBL" id="CP022098">
    <property type="protein sequence ID" value="ATB42409.1"/>
    <property type="molecule type" value="Genomic_DNA"/>
</dbReference>
<feature type="region of interest" description="Disordered" evidence="1">
    <location>
        <begin position="438"/>
        <end position="458"/>
    </location>
</feature>
<dbReference type="GO" id="GO:0015689">
    <property type="term" value="P:molybdate ion transport"/>
    <property type="evidence" value="ECO:0007669"/>
    <property type="project" value="TreeGrafter"/>
</dbReference>
<evidence type="ECO:0000313" key="3">
    <source>
        <dbReference type="Proteomes" id="UP000217257"/>
    </source>
</evidence>
<dbReference type="AlphaFoldDB" id="A0A250JET3"/>
<dbReference type="Proteomes" id="UP000217257">
    <property type="component" value="Chromosome"/>
</dbReference>
<dbReference type="Gene3D" id="3.40.190.10">
    <property type="entry name" value="Periplasmic binding protein-like II"/>
    <property type="match status" value="1"/>
</dbReference>
<dbReference type="KEGG" id="cfus:CYFUS_007887"/>
<name>A0A250JET3_9BACT</name>
<proteinExistence type="predicted"/>
<dbReference type="InterPro" id="IPR050682">
    <property type="entry name" value="ModA/WtpA"/>
</dbReference>
<accession>A0A250JET3</accession>
<evidence type="ECO:0000256" key="1">
    <source>
        <dbReference type="SAM" id="MobiDB-lite"/>
    </source>
</evidence>
<evidence type="ECO:0008006" key="4">
    <source>
        <dbReference type="Google" id="ProtNLM"/>
    </source>
</evidence>
<dbReference type="PANTHER" id="PTHR30632:SF0">
    <property type="entry name" value="SULFATE-BINDING PROTEIN"/>
    <property type="match status" value="1"/>
</dbReference>
<gene>
    <name evidence="2" type="ORF">CYFUS_007887</name>
</gene>
<organism evidence="2 3">
    <name type="scientific">Cystobacter fuscus</name>
    <dbReference type="NCBI Taxonomy" id="43"/>
    <lineage>
        <taxon>Bacteria</taxon>
        <taxon>Pseudomonadati</taxon>
        <taxon>Myxococcota</taxon>
        <taxon>Myxococcia</taxon>
        <taxon>Myxococcales</taxon>
        <taxon>Cystobacterineae</taxon>
        <taxon>Archangiaceae</taxon>
        <taxon>Cystobacter</taxon>
    </lineage>
</organism>
<dbReference type="GO" id="GO:0030973">
    <property type="term" value="F:molybdate ion binding"/>
    <property type="evidence" value="ECO:0007669"/>
    <property type="project" value="TreeGrafter"/>
</dbReference>
<protein>
    <recommendedName>
        <fullName evidence="4">ABC transporter substrate-binding protein</fullName>
    </recommendedName>
</protein>
<reference evidence="2 3" key="1">
    <citation type="submission" date="2017-06" db="EMBL/GenBank/DDBJ databases">
        <title>Sequencing and comparative analysis of myxobacterial genomes.</title>
        <authorList>
            <person name="Rupp O."/>
            <person name="Goesmann A."/>
            <person name="Sogaard-Andersen L."/>
        </authorList>
    </citation>
    <scope>NUCLEOTIDE SEQUENCE [LARGE SCALE GENOMIC DNA]</scope>
    <source>
        <strain evidence="2 3">DSM 52655</strain>
    </source>
</reference>
<feature type="compositionally biased region" description="Low complexity" evidence="1">
    <location>
        <begin position="444"/>
        <end position="458"/>
    </location>
</feature>